<proteinExistence type="predicted"/>
<reference evidence="1 2" key="1">
    <citation type="submission" date="2017-12" db="EMBL/GenBank/DDBJ databases">
        <title>Comparative genomics of Botrytis spp.</title>
        <authorList>
            <person name="Valero-Jimenez C.A."/>
            <person name="Tapia P."/>
            <person name="Veloso J."/>
            <person name="Silva-Moreno E."/>
            <person name="Staats M."/>
            <person name="Valdes J.H."/>
            <person name="Van Kan J.A.L."/>
        </authorList>
    </citation>
    <scope>NUCLEOTIDE SEQUENCE [LARGE SCALE GENOMIC DNA]</scope>
    <source>
        <strain evidence="1 2">Bt9001</strain>
    </source>
</reference>
<sequence>MHVILSTPVNQNPQRNKTITTLTAIETFTITVFSPRYIKAFNTILNLIHTPHHRINLITSL</sequence>
<dbReference type="EMBL" id="PQXH01000031">
    <property type="protein sequence ID" value="TGO16198.1"/>
    <property type="molecule type" value="Genomic_DNA"/>
</dbReference>
<evidence type="ECO:0000313" key="2">
    <source>
        <dbReference type="Proteomes" id="UP000297777"/>
    </source>
</evidence>
<keyword evidence="2" id="KW-1185">Reference proteome</keyword>
<organism evidence="1 2">
    <name type="scientific">Botrytis tulipae</name>
    <dbReference type="NCBI Taxonomy" id="87230"/>
    <lineage>
        <taxon>Eukaryota</taxon>
        <taxon>Fungi</taxon>
        <taxon>Dikarya</taxon>
        <taxon>Ascomycota</taxon>
        <taxon>Pezizomycotina</taxon>
        <taxon>Leotiomycetes</taxon>
        <taxon>Helotiales</taxon>
        <taxon>Sclerotiniaceae</taxon>
        <taxon>Botrytis</taxon>
    </lineage>
</organism>
<dbReference type="Proteomes" id="UP000297777">
    <property type="component" value="Unassembled WGS sequence"/>
</dbReference>
<protein>
    <submittedName>
        <fullName evidence="1">Uncharacterized protein</fullName>
    </submittedName>
</protein>
<gene>
    <name evidence="1" type="ORF">BTUL_0031g00640</name>
</gene>
<name>A0A4Z1EYC0_9HELO</name>
<accession>A0A4Z1EYC0</accession>
<evidence type="ECO:0000313" key="1">
    <source>
        <dbReference type="EMBL" id="TGO16198.1"/>
    </source>
</evidence>
<dbReference type="AlphaFoldDB" id="A0A4Z1EYC0"/>
<comment type="caution">
    <text evidence="1">The sequence shown here is derived from an EMBL/GenBank/DDBJ whole genome shotgun (WGS) entry which is preliminary data.</text>
</comment>